<feature type="compositionally biased region" description="Low complexity" evidence="2">
    <location>
        <begin position="236"/>
        <end position="246"/>
    </location>
</feature>
<evidence type="ECO:0000256" key="1">
    <source>
        <dbReference type="PROSITE-ProRule" id="PRU00042"/>
    </source>
</evidence>
<feature type="region of interest" description="Disordered" evidence="2">
    <location>
        <begin position="222"/>
        <end position="246"/>
    </location>
</feature>
<protein>
    <recommendedName>
        <fullName evidence="3">C2H2-type domain-containing protein</fullName>
    </recommendedName>
</protein>
<name>A0ABP1PRL7_9HEXA</name>
<evidence type="ECO:0000256" key="2">
    <source>
        <dbReference type="SAM" id="MobiDB-lite"/>
    </source>
</evidence>
<keyword evidence="1" id="KW-0862">Zinc</keyword>
<keyword evidence="1" id="KW-0863">Zinc-finger</keyword>
<organism evidence="4 5">
    <name type="scientific">Orchesella dallaii</name>
    <dbReference type="NCBI Taxonomy" id="48710"/>
    <lineage>
        <taxon>Eukaryota</taxon>
        <taxon>Metazoa</taxon>
        <taxon>Ecdysozoa</taxon>
        <taxon>Arthropoda</taxon>
        <taxon>Hexapoda</taxon>
        <taxon>Collembola</taxon>
        <taxon>Entomobryomorpha</taxon>
        <taxon>Entomobryoidea</taxon>
        <taxon>Orchesellidae</taxon>
        <taxon>Orchesellinae</taxon>
        <taxon>Orchesella</taxon>
    </lineage>
</organism>
<dbReference type="InterPro" id="IPR013087">
    <property type="entry name" value="Znf_C2H2_type"/>
</dbReference>
<gene>
    <name evidence="4" type="ORF">ODALV1_LOCUS1705</name>
</gene>
<feature type="region of interest" description="Disordered" evidence="2">
    <location>
        <begin position="1"/>
        <end position="39"/>
    </location>
</feature>
<dbReference type="EMBL" id="CAXLJM020000006">
    <property type="protein sequence ID" value="CAL8071414.1"/>
    <property type="molecule type" value="Genomic_DNA"/>
</dbReference>
<dbReference type="PROSITE" id="PS00028">
    <property type="entry name" value="ZINC_FINGER_C2H2_1"/>
    <property type="match status" value="1"/>
</dbReference>
<sequence>MPVVTKSSEEEGAWGEDVSEVQPDTTINSIDTPETAPKNDTTMRVIHQAFGEPSNVSVRNTFMEQPGPSSRPTYANLNNLGLSPFSLNSLTSSLSNVLQLGEYGGHYSYLSSASSSMSELYNSINNSANNSGTSRFALNSPVEGNIGQCVNTSDSEIEKPYSEYEKDKNKKNIFKTLQGQAEIISNWSIKENDSRNIWILMGGNAQDKVRKMHNVNSGSIGTGDGFSVGGGGGVTPTGSSGDSSASASVEDYFGAMNFSNETSDAESEAKGSIDDSSDEDNEFQFFEEFSVPPEVKPINRVFPCRRCLPTTYFISKYYWGKHVMNEHGREFRKMNKDKLFECSTCSKTFGQKRSRNNHAKAHGLPMEKC</sequence>
<feature type="compositionally biased region" description="Gly residues" evidence="2">
    <location>
        <begin position="222"/>
        <end position="235"/>
    </location>
</feature>
<accession>A0ABP1PRL7</accession>
<feature type="compositionally biased region" description="Acidic residues" evidence="2">
    <location>
        <begin position="10"/>
        <end position="19"/>
    </location>
</feature>
<dbReference type="Proteomes" id="UP001642540">
    <property type="component" value="Unassembled WGS sequence"/>
</dbReference>
<comment type="caution">
    <text evidence="4">The sequence shown here is derived from an EMBL/GenBank/DDBJ whole genome shotgun (WGS) entry which is preliminary data.</text>
</comment>
<evidence type="ECO:0000313" key="5">
    <source>
        <dbReference type="Proteomes" id="UP001642540"/>
    </source>
</evidence>
<dbReference type="SMART" id="SM00355">
    <property type="entry name" value="ZnF_C2H2"/>
    <property type="match status" value="2"/>
</dbReference>
<keyword evidence="1" id="KW-0479">Metal-binding</keyword>
<evidence type="ECO:0000259" key="3">
    <source>
        <dbReference type="PROSITE" id="PS50157"/>
    </source>
</evidence>
<dbReference type="Gene3D" id="3.30.160.60">
    <property type="entry name" value="Classic Zinc Finger"/>
    <property type="match status" value="1"/>
</dbReference>
<reference evidence="4 5" key="1">
    <citation type="submission" date="2024-08" db="EMBL/GenBank/DDBJ databases">
        <authorList>
            <person name="Cucini C."/>
            <person name="Frati F."/>
        </authorList>
    </citation>
    <scope>NUCLEOTIDE SEQUENCE [LARGE SCALE GENOMIC DNA]</scope>
</reference>
<dbReference type="PROSITE" id="PS50157">
    <property type="entry name" value="ZINC_FINGER_C2H2_2"/>
    <property type="match status" value="1"/>
</dbReference>
<proteinExistence type="predicted"/>
<keyword evidence="5" id="KW-1185">Reference proteome</keyword>
<feature type="compositionally biased region" description="Polar residues" evidence="2">
    <location>
        <begin position="22"/>
        <end position="39"/>
    </location>
</feature>
<evidence type="ECO:0000313" key="4">
    <source>
        <dbReference type="EMBL" id="CAL8071414.1"/>
    </source>
</evidence>
<feature type="domain" description="C2H2-type" evidence="3">
    <location>
        <begin position="340"/>
        <end position="362"/>
    </location>
</feature>